<accession>A0ABW1ZTJ4</accession>
<evidence type="ECO:0000313" key="1">
    <source>
        <dbReference type="EMBL" id="MFC6663839.1"/>
    </source>
</evidence>
<organism evidence="1 2">
    <name type="scientific">Deinococcus multiflagellatus</name>
    <dbReference type="NCBI Taxonomy" id="1656887"/>
    <lineage>
        <taxon>Bacteria</taxon>
        <taxon>Thermotogati</taxon>
        <taxon>Deinococcota</taxon>
        <taxon>Deinococci</taxon>
        <taxon>Deinococcales</taxon>
        <taxon>Deinococcaceae</taxon>
        <taxon>Deinococcus</taxon>
    </lineage>
</organism>
<proteinExistence type="predicted"/>
<comment type="caution">
    <text evidence="1">The sequence shown here is derived from an EMBL/GenBank/DDBJ whole genome shotgun (WGS) entry which is preliminary data.</text>
</comment>
<dbReference type="RefSeq" id="WP_380059382.1">
    <property type="nucleotide sequence ID" value="NZ_JBHSWB010000004.1"/>
</dbReference>
<protein>
    <submittedName>
        <fullName evidence="1">Uncharacterized protein</fullName>
    </submittedName>
</protein>
<keyword evidence="2" id="KW-1185">Reference proteome</keyword>
<dbReference type="EMBL" id="JBHSWB010000004">
    <property type="protein sequence ID" value="MFC6663839.1"/>
    <property type="molecule type" value="Genomic_DNA"/>
</dbReference>
<evidence type="ECO:0000313" key="2">
    <source>
        <dbReference type="Proteomes" id="UP001596317"/>
    </source>
</evidence>
<name>A0ABW1ZTJ4_9DEIO</name>
<reference evidence="2" key="1">
    <citation type="journal article" date="2019" name="Int. J. Syst. Evol. Microbiol.">
        <title>The Global Catalogue of Microorganisms (GCM) 10K type strain sequencing project: providing services to taxonomists for standard genome sequencing and annotation.</title>
        <authorList>
            <consortium name="The Broad Institute Genomics Platform"/>
            <consortium name="The Broad Institute Genome Sequencing Center for Infectious Disease"/>
            <person name="Wu L."/>
            <person name="Ma J."/>
        </authorList>
    </citation>
    <scope>NUCLEOTIDE SEQUENCE [LARGE SCALE GENOMIC DNA]</scope>
    <source>
        <strain evidence="2">CCUG 63830</strain>
    </source>
</reference>
<dbReference type="Proteomes" id="UP001596317">
    <property type="component" value="Unassembled WGS sequence"/>
</dbReference>
<gene>
    <name evidence="1" type="ORF">ACFP90_27995</name>
</gene>
<sequence length="169" mass="17825">MDTLSALHTRTLNTALIQHPKLKPLQPHAAAVVQETGLTHIHGALLGAAAMLLTGRIEAVGSPSGDHLCAVVSGRLLHLQQDAAMNRVFTAEPGMPQVDQLIGAAATLLLADLTTPGDHPLRAVLAGAFQPAGTPADLPPRRLSACRPIWRSWSVRPNRTLRCPHGPAP</sequence>